<name>A0ACB9D111_CICIN</name>
<reference evidence="1 2" key="2">
    <citation type="journal article" date="2022" name="Mol. Ecol. Resour.">
        <title>The genomes of chicory, endive, great burdock and yacon provide insights into Asteraceae paleo-polyploidization history and plant inulin production.</title>
        <authorList>
            <person name="Fan W."/>
            <person name="Wang S."/>
            <person name="Wang H."/>
            <person name="Wang A."/>
            <person name="Jiang F."/>
            <person name="Liu H."/>
            <person name="Zhao H."/>
            <person name="Xu D."/>
            <person name="Zhang Y."/>
        </authorList>
    </citation>
    <scope>NUCLEOTIDE SEQUENCE [LARGE SCALE GENOMIC DNA]</scope>
    <source>
        <strain evidence="2">cv. Punajuju</strain>
        <tissue evidence="1">Leaves</tissue>
    </source>
</reference>
<accession>A0ACB9D111</accession>
<protein>
    <submittedName>
        <fullName evidence="1">Uncharacterized protein</fullName>
    </submittedName>
</protein>
<gene>
    <name evidence="1" type="ORF">L2E82_30679</name>
</gene>
<evidence type="ECO:0000313" key="2">
    <source>
        <dbReference type="Proteomes" id="UP001055811"/>
    </source>
</evidence>
<proteinExistence type="predicted"/>
<evidence type="ECO:0000313" key="1">
    <source>
        <dbReference type="EMBL" id="KAI3740254.1"/>
    </source>
</evidence>
<comment type="caution">
    <text evidence="1">The sequence shown here is derived from an EMBL/GenBank/DDBJ whole genome shotgun (WGS) entry which is preliminary data.</text>
</comment>
<keyword evidence="2" id="KW-1185">Reference proteome</keyword>
<reference evidence="2" key="1">
    <citation type="journal article" date="2022" name="Mol. Ecol. Resour.">
        <title>The genomes of chicory, endive, great burdock and yacon provide insights into Asteraceae palaeo-polyploidization history and plant inulin production.</title>
        <authorList>
            <person name="Fan W."/>
            <person name="Wang S."/>
            <person name="Wang H."/>
            <person name="Wang A."/>
            <person name="Jiang F."/>
            <person name="Liu H."/>
            <person name="Zhao H."/>
            <person name="Xu D."/>
            <person name="Zhang Y."/>
        </authorList>
    </citation>
    <scope>NUCLEOTIDE SEQUENCE [LARGE SCALE GENOMIC DNA]</scope>
    <source>
        <strain evidence="2">cv. Punajuju</strain>
    </source>
</reference>
<dbReference type="EMBL" id="CM042013">
    <property type="protein sequence ID" value="KAI3740254.1"/>
    <property type="molecule type" value="Genomic_DNA"/>
</dbReference>
<dbReference type="Proteomes" id="UP001055811">
    <property type="component" value="Linkage Group LG05"/>
</dbReference>
<sequence length="378" mass="42356">MGKFCRSVDEDVWKFTDLSSCEGRILTESRTRINDEIVIEFGQGKFMKIGIIELEVNLAPFEAGEIWGENNNDINDENDSSDDNDDNNNDNDAYDSGSDMEGMSDTWNNNAKDEQEEGEIHDDEQMNVKEHSCGSPTDNNDVLDVVESVTNADDAGLENMLEDDIVAESQFNPPTDERGDTNDVLINDQGPLNKDAAANLKATSRLNYIPNTDPGLLNFGPFPSWTQIDPCVLPNLPESPKNFESTSPFDVDRSNDKRRKIYKFTRTKSCPPITDNDINSFSIDLNRDVPNTQTEACDNIKLEDLRKRNNELDLTVESRPLSIGETTELQKNKIRINDLDSFILNQGVCILGGGTAIFAPRIQNGFKRILQHHIVDDA</sequence>
<organism evidence="1 2">
    <name type="scientific">Cichorium intybus</name>
    <name type="common">Chicory</name>
    <dbReference type="NCBI Taxonomy" id="13427"/>
    <lineage>
        <taxon>Eukaryota</taxon>
        <taxon>Viridiplantae</taxon>
        <taxon>Streptophyta</taxon>
        <taxon>Embryophyta</taxon>
        <taxon>Tracheophyta</taxon>
        <taxon>Spermatophyta</taxon>
        <taxon>Magnoliopsida</taxon>
        <taxon>eudicotyledons</taxon>
        <taxon>Gunneridae</taxon>
        <taxon>Pentapetalae</taxon>
        <taxon>asterids</taxon>
        <taxon>campanulids</taxon>
        <taxon>Asterales</taxon>
        <taxon>Asteraceae</taxon>
        <taxon>Cichorioideae</taxon>
        <taxon>Cichorieae</taxon>
        <taxon>Cichoriinae</taxon>
        <taxon>Cichorium</taxon>
    </lineage>
</organism>